<gene>
    <name evidence="5" type="ORF">DSM5745_04526</name>
</gene>
<organism evidence="5 6">
    <name type="scientific">Aspergillus mulundensis</name>
    <dbReference type="NCBI Taxonomy" id="1810919"/>
    <lineage>
        <taxon>Eukaryota</taxon>
        <taxon>Fungi</taxon>
        <taxon>Dikarya</taxon>
        <taxon>Ascomycota</taxon>
        <taxon>Pezizomycotina</taxon>
        <taxon>Eurotiomycetes</taxon>
        <taxon>Eurotiomycetidae</taxon>
        <taxon>Eurotiales</taxon>
        <taxon>Aspergillaceae</taxon>
        <taxon>Aspergillus</taxon>
        <taxon>Aspergillus subgen. Nidulantes</taxon>
    </lineage>
</organism>
<dbReference type="InterPro" id="IPR036188">
    <property type="entry name" value="FAD/NAD-bd_sf"/>
</dbReference>
<evidence type="ECO:0000256" key="3">
    <source>
        <dbReference type="ARBA" id="ARBA00023002"/>
    </source>
</evidence>
<reference evidence="5 6" key="1">
    <citation type="journal article" date="2018" name="IMA Fungus">
        <title>IMA Genome-F 9: Draft genome sequence of Annulohypoxylon stygium, Aspergillus mulundensis, Berkeleyomyces basicola (syn. Thielaviopsis basicola), Ceratocystis smalleyi, two Cercospora beticola strains, Coleophoma cylindrospora, Fusarium fracticaudum, Phialophora cf. hyalina, and Morchella septimelata.</title>
        <authorList>
            <person name="Wingfield B.D."/>
            <person name="Bills G.F."/>
            <person name="Dong Y."/>
            <person name="Huang W."/>
            <person name="Nel W.J."/>
            <person name="Swalarsk-Parry B.S."/>
            <person name="Vaghefi N."/>
            <person name="Wilken P.M."/>
            <person name="An Z."/>
            <person name="de Beer Z.W."/>
            <person name="De Vos L."/>
            <person name="Chen L."/>
            <person name="Duong T.A."/>
            <person name="Gao Y."/>
            <person name="Hammerbacher A."/>
            <person name="Kikkert J.R."/>
            <person name="Li Y."/>
            <person name="Li H."/>
            <person name="Li K."/>
            <person name="Li Q."/>
            <person name="Liu X."/>
            <person name="Ma X."/>
            <person name="Naidoo K."/>
            <person name="Pethybridge S.J."/>
            <person name="Sun J."/>
            <person name="Steenkamp E.T."/>
            <person name="van der Nest M.A."/>
            <person name="van Wyk S."/>
            <person name="Wingfield M.J."/>
            <person name="Xiong C."/>
            <person name="Yue Q."/>
            <person name="Zhang X."/>
        </authorList>
    </citation>
    <scope>NUCLEOTIDE SEQUENCE [LARGE SCALE GENOMIC DNA]</scope>
    <source>
        <strain evidence="5 6">DSM 5745</strain>
    </source>
</reference>
<evidence type="ECO:0000259" key="4">
    <source>
        <dbReference type="Pfam" id="PF01494"/>
    </source>
</evidence>
<keyword evidence="1" id="KW-0285">Flavoprotein</keyword>
<dbReference type="GO" id="GO:0044550">
    <property type="term" value="P:secondary metabolite biosynthetic process"/>
    <property type="evidence" value="ECO:0007669"/>
    <property type="project" value="TreeGrafter"/>
</dbReference>
<dbReference type="PRINTS" id="PR00420">
    <property type="entry name" value="RNGMNOXGNASE"/>
</dbReference>
<evidence type="ECO:0000313" key="5">
    <source>
        <dbReference type="EMBL" id="RDW84200.1"/>
    </source>
</evidence>
<dbReference type="OrthoDB" id="417877at2759"/>
<evidence type="ECO:0000256" key="1">
    <source>
        <dbReference type="ARBA" id="ARBA00022630"/>
    </source>
</evidence>
<dbReference type="PANTHER" id="PTHR46720">
    <property type="entry name" value="HYDROXYLASE, PUTATIVE (AFU_ORTHOLOGUE AFUA_3G01460)-RELATED"/>
    <property type="match status" value="1"/>
</dbReference>
<name>A0A3D8SCX9_9EURO</name>
<dbReference type="GO" id="GO:0016491">
    <property type="term" value="F:oxidoreductase activity"/>
    <property type="evidence" value="ECO:0007669"/>
    <property type="project" value="UniProtKB-KW"/>
</dbReference>
<dbReference type="EMBL" id="PVWQ01000004">
    <property type="protein sequence ID" value="RDW84200.1"/>
    <property type="molecule type" value="Genomic_DNA"/>
</dbReference>
<dbReference type="Gene3D" id="3.50.50.60">
    <property type="entry name" value="FAD/NAD(P)-binding domain"/>
    <property type="match status" value="1"/>
</dbReference>
<comment type="caution">
    <text evidence="5">The sequence shown here is derived from an EMBL/GenBank/DDBJ whole genome shotgun (WGS) entry which is preliminary data.</text>
</comment>
<evidence type="ECO:0000313" key="6">
    <source>
        <dbReference type="Proteomes" id="UP000256690"/>
    </source>
</evidence>
<protein>
    <recommendedName>
        <fullName evidence="4">FAD-binding domain-containing protein</fullName>
    </recommendedName>
</protein>
<dbReference type="Pfam" id="PF01494">
    <property type="entry name" value="FAD_binding_3"/>
    <property type="match status" value="1"/>
</dbReference>
<dbReference type="SUPFAM" id="SSF51905">
    <property type="entry name" value="FAD/NAD(P)-binding domain"/>
    <property type="match status" value="1"/>
</dbReference>
<keyword evidence="3" id="KW-0560">Oxidoreductase</keyword>
<dbReference type="InterPro" id="IPR002938">
    <property type="entry name" value="FAD-bd"/>
</dbReference>
<proteinExistence type="predicted"/>
<feature type="domain" description="FAD-binding" evidence="4">
    <location>
        <begin position="18"/>
        <end position="354"/>
    </location>
</feature>
<dbReference type="InterPro" id="IPR051104">
    <property type="entry name" value="FAD_monoxygenase"/>
</dbReference>
<sequence>MHETLTPSQPSTMTAPISIAIIGGGPGGLGTAIALSELPSVSVKLYEQASEPREVGAGISIGRNAWNVLELLGAAEGVKGGKIGHSWQRNGRTGEAVDLDSRVSAALEDKQADGPRYASIRARRTRLQAALLERVPGGIIHFGKKVVEIRDLGLGQGVCLKFKDGTEVLADLVVGADGIRSIVRRTLFPDHHLRVTGNTAFRVLIPLSSIAHVKDFPTSNGWWHVLNGHLYFAQVDDESEEEPRLCEITIRSYNEAVTPDRAATWAVPVTNQHVLARTGEYDPRIQEVLKAVPEGAWREFAMVAGPCLQDITAWDKVALIGDASHPLSGAFGSGAAFAMEDGWILARALELEYSRAFNTSTMIKGALEIFQQIRGPYYERMYEYLESREKHSMGTRKEDVDFDSVIRARIAGFGFASSGKMDWIYKNNIEQVWKDRSSPLDKLKAQLSTGNTSNTVTPEQTEQNIRKTREAIQQASDLVFDVQKRRFTQCNNLFQ</sequence>
<dbReference type="Proteomes" id="UP000256690">
    <property type="component" value="Unassembled WGS sequence"/>
</dbReference>
<dbReference type="GO" id="GO:0071949">
    <property type="term" value="F:FAD binding"/>
    <property type="evidence" value="ECO:0007669"/>
    <property type="project" value="InterPro"/>
</dbReference>
<keyword evidence="6" id="KW-1185">Reference proteome</keyword>
<dbReference type="STRING" id="1810919.A0A3D8SCX9"/>
<dbReference type="GeneID" id="38114896"/>
<dbReference type="AlphaFoldDB" id="A0A3D8SCX9"/>
<keyword evidence="2" id="KW-0274">FAD</keyword>
<dbReference type="PANTHER" id="PTHR46720:SF3">
    <property type="entry name" value="FAD-BINDING DOMAIN-CONTAINING PROTEIN-RELATED"/>
    <property type="match status" value="1"/>
</dbReference>
<dbReference type="RefSeq" id="XP_026605538.1">
    <property type="nucleotide sequence ID" value="XM_026746542.1"/>
</dbReference>
<accession>A0A3D8SCX9</accession>
<evidence type="ECO:0000256" key="2">
    <source>
        <dbReference type="ARBA" id="ARBA00022827"/>
    </source>
</evidence>